<dbReference type="Pfam" id="PF00571">
    <property type="entry name" value="CBS"/>
    <property type="match status" value="2"/>
</dbReference>
<accession>A0ABV8PYF9</accession>
<keyword evidence="3" id="KW-0677">Repeat</keyword>
<proteinExistence type="predicted"/>
<dbReference type="InterPro" id="IPR005170">
    <property type="entry name" value="Transptr-assoc_dom"/>
</dbReference>
<dbReference type="PANTHER" id="PTHR22777">
    <property type="entry name" value="HEMOLYSIN-RELATED"/>
    <property type="match status" value="1"/>
</dbReference>
<dbReference type="EMBL" id="JBHSDC010000016">
    <property type="protein sequence ID" value="MFC4232019.1"/>
    <property type="molecule type" value="Genomic_DNA"/>
</dbReference>
<dbReference type="InterPro" id="IPR036318">
    <property type="entry name" value="FAD-bd_PCMH-like_sf"/>
</dbReference>
<evidence type="ECO:0000256" key="1">
    <source>
        <dbReference type="ARBA" id="ARBA00004141"/>
    </source>
</evidence>
<keyword evidence="4 8" id="KW-1133">Transmembrane helix</keyword>
<feature type="transmembrane region" description="Helical" evidence="8">
    <location>
        <begin position="132"/>
        <end position="157"/>
    </location>
</feature>
<dbReference type="Pfam" id="PF03471">
    <property type="entry name" value="CorC_HlyC"/>
    <property type="match status" value="1"/>
</dbReference>
<organism evidence="10 11">
    <name type="scientific">Parasediminibacterium paludis</name>
    <dbReference type="NCBI Taxonomy" id="908966"/>
    <lineage>
        <taxon>Bacteria</taxon>
        <taxon>Pseudomonadati</taxon>
        <taxon>Bacteroidota</taxon>
        <taxon>Chitinophagia</taxon>
        <taxon>Chitinophagales</taxon>
        <taxon>Chitinophagaceae</taxon>
        <taxon>Parasediminibacterium</taxon>
    </lineage>
</organism>
<dbReference type="InterPro" id="IPR016169">
    <property type="entry name" value="FAD-bd_PCMH_sub2"/>
</dbReference>
<evidence type="ECO:0000256" key="8">
    <source>
        <dbReference type="SAM" id="Phobius"/>
    </source>
</evidence>
<dbReference type="SUPFAM" id="SSF56176">
    <property type="entry name" value="FAD-binding/transporter-associated domain-like"/>
    <property type="match status" value="1"/>
</dbReference>
<keyword evidence="2 8" id="KW-0812">Transmembrane</keyword>
<reference evidence="11" key="1">
    <citation type="journal article" date="2019" name="Int. J. Syst. Evol. Microbiol.">
        <title>The Global Catalogue of Microorganisms (GCM) 10K type strain sequencing project: providing services to taxonomists for standard genome sequencing and annotation.</title>
        <authorList>
            <consortium name="The Broad Institute Genomics Platform"/>
            <consortium name="The Broad Institute Genome Sequencing Center for Infectious Disease"/>
            <person name="Wu L."/>
            <person name="Ma J."/>
        </authorList>
    </citation>
    <scope>NUCLEOTIDE SEQUENCE [LARGE SCALE GENOMIC DNA]</scope>
    <source>
        <strain evidence="11">CECT 8010</strain>
    </source>
</reference>
<dbReference type="SUPFAM" id="SSF54631">
    <property type="entry name" value="CBS-domain pair"/>
    <property type="match status" value="1"/>
</dbReference>
<evidence type="ECO:0000256" key="5">
    <source>
        <dbReference type="ARBA" id="ARBA00023122"/>
    </source>
</evidence>
<feature type="domain" description="CBS" evidence="9">
    <location>
        <begin position="278"/>
        <end position="335"/>
    </location>
</feature>
<evidence type="ECO:0000256" key="6">
    <source>
        <dbReference type="ARBA" id="ARBA00023136"/>
    </source>
</evidence>
<dbReference type="InterPro" id="IPR000644">
    <property type="entry name" value="CBS_dom"/>
</dbReference>
<evidence type="ECO:0000259" key="9">
    <source>
        <dbReference type="PROSITE" id="PS51371"/>
    </source>
</evidence>
<dbReference type="CDD" id="cd04590">
    <property type="entry name" value="CBS_pair_CorC_HlyC_assoc"/>
    <property type="match status" value="1"/>
</dbReference>
<protein>
    <submittedName>
        <fullName evidence="10">Hemolysin family protein</fullName>
    </submittedName>
</protein>
<feature type="transmembrane region" description="Helical" evidence="8">
    <location>
        <begin position="60"/>
        <end position="79"/>
    </location>
</feature>
<evidence type="ECO:0000256" key="4">
    <source>
        <dbReference type="ARBA" id="ARBA00022989"/>
    </source>
</evidence>
<comment type="subcellular location">
    <subcellularLocation>
        <location evidence="1">Membrane</location>
        <topology evidence="1">Multi-pass membrane protein</topology>
    </subcellularLocation>
</comment>
<comment type="caution">
    <text evidence="10">The sequence shown here is derived from an EMBL/GenBank/DDBJ whole genome shotgun (WGS) entry which is preliminary data.</text>
</comment>
<dbReference type="Pfam" id="PF01595">
    <property type="entry name" value="CNNM"/>
    <property type="match status" value="1"/>
</dbReference>
<feature type="transmembrane region" description="Helical" evidence="8">
    <location>
        <begin position="99"/>
        <end position="120"/>
    </location>
</feature>
<dbReference type="SMART" id="SM01091">
    <property type="entry name" value="CorC_HlyC"/>
    <property type="match status" value="1"/>
</dbReference>
<keyword evidence="6 8" id="KW-0472">Membrane</keyword>
<dbReference type="RefSeq" id="WP_379013704.1">
    <property type="nucleotide sequence ID" value="NZ_JBHSDC010000016.1"/>
</dbReference>
<gene>
    <name evidence="10" type="ORF">ACFOW1_08960</name>
</gene>
<name>A0ABV8PYF9_9BACT</name>
<dbReference type="InterPro" id="IPR046342">
    <property type="entry name" value="CBS_dom_sf"/>
</dbReference>
<evidence type="ECO:0000256" key="7">
    <source>
        <dbReference type="PROSITE-ProRule" id="PRU00703"/>
    </source>
</evidence>
<evidence type="ECO:0000256" key="3">
    <source>
        <dbReference type="ARBA" id="ARBA00022737"/>
    </source>
</evidence>
<evidence type="ECO:0000256" key="2">
    <source>
        <dbReference type="ARBA" id="ARBA00022692"/>
    </source>
</evidence>
<dbReference type="Gene3D" id="3.10.580.10">
    <property type="entry name" value="CBS-domain"/>
    <property type="match status" value="1"/>
</dbReference>
<feature type="transmembrane region" description="Helical" evidence="8">
    <location>
        <begin position="6"/>
        <end position="31"/>
    </location>
</feature>
<keyword evidence="11" id="KW-1185">Reference proteome</keyword>
<dbReference type="Proteomes" id="UP001595906">
    <property type="component" value="Unassembled WGS sequence"/>
</dbReference>
<keyword evidence="5 7" id="KW-0129">CBS domain</keyword>
<evidence type="ECO:0000313" key="10">
    <source>
        <dbReference type="EMBL" id="MFC4232019.1"/>
    </source>
</evidence>
<dbReference type="PANTHER" id="PTHR22777:SF17">
    <property type="entry name" value="UPF0053 PROTEIN SLL0260"/>
    <property type="match status" value="1"/>
</dbReference>
<dbReference type="InterPro" id="IPR044751">
    <property type="entry name" value="Ion_transp-like_CBS"/>
</dbReference>
<dbReference type="Gene3D" id="3.30.465.10">
    <property type="match status" value="1"/>
</dbReference>
<dbReference type="InterPro" id="IPR002550">
    <property type="entry name" value="CNNM"/>
</dbReference>
<dbReference type="PROSITE" id="PS51371">
    <property type="entry name" value="CBS"/>
    <property type="match status" value="1"/>
</dbReference>
<sequence length="422" mass="48492">MSDIYWVITGIAITLIFIAFFAGYEIAFVSANRLSIELKKKQGKRSGIILSNFMEHPTRFIGTCLVGLNIFLVIYGLLFDELLKLIIWNPLPQWLNNNYAKLFVDTFISSMVVLIIGEFIPKAIFRAKNDLLVNAFAGLANFFHGLFLPLATFFVGVSQWILKYLFNVKVGDKNNAFSKVDLEHFFQQTKEQDEDNQELNTELFENALSLPTIKIRQCLVPRTEIEAIEITATIEEVRQHFISTQLSKLLVYDDNIDNILGYIHQLDLFKKPATLKEILLPIPAVPESMSATDLINKFTKERKSIAWVVDEFGGTAGIITMEDVLEEIFGEIKDEYDTEDFVEKQLAEDEFIFSGRLELDYLNEHYNLEFPMGTSETLSGYIINHFETIPKQKESIIIDDYQFDILNVSDTRIEMAKLKILR</sequence>
<evidence type="ECO:0000313" key="11">
    <source>
        <dbReference type="Proteomes" id="UP001595906"/>
    </source>
</evidence>